<feature type="domain" description="Prolyl 4-hydroxylase alpha subunit Fe(2+) 2OG dioxygenase" evidence="2">
    <location>
        <begin position="168"/>
        <end position="282"/>
    </location>
</feature>
<gene>
    <name evidence="3" type="ORF">PCOR1329_LOCUS61337</name>
</gene>
<dbReference type="Proteomes" id="UP001189429">
    <property type="component" value="Unassembled WGS sequence"/>
</dbReference>
<proteinExistence type="predicted"/>
<evidence type="ECO:0000313" key="4">
    <source>
        <dbReference type="Proteomes" id="UP001189429"/>
    </source>
</evidence>
<dbReference type="Pfam" id="PF13640">
    <property type="entry name" value="2OG-FeII_Oxy_3"/>
    <property type="match status" value="1"/>
</dbReference>
<dbReference type="InterPro" id="IPR051559">
    <property type="entry name" value="HIF_prolyl_hydroxylases"/>
</dbReference>
<evidence type="ECO:0000313" key="3">
    <source>
        <dbReference type="EMBL" id="CAK0877217.1"/>
    </source>
</evidence>
<evidence type="ECO:0000259" key="2">
    <source>
        <dbReference type="Pfam" id="PF13640"/>
    </source>
</evidence>
<comment type="caution">
    <text evidence="3">The sequence shown here is derived from an EMBL/GenBank/DDBJ whole genome shotgun (WGS) entry which is preliminary data.</text>
</comment>
<name>A0ABN9VUU2_9DINO</name>
<dbReference type="EMBL" id="CAUYUJ010017715">
    <property type="protein sequence ID" value="CAK0877217.1"/>
    <property type="molecule type" value="Genomic_DNA"/>
</dbReference>
<dbReference type="InterPro" id="IPR044862">
    <property type="entry name" value="Pro_4_hyd_alph_FE2OG_OXY"/>
</dbReference>
<evidence type="ECO:0000256" key="1">
    <source>
        <dbReference type="ARBA" id="ARBA00022896"/>
    </source>
</evidence>
<dbReference type="Gene3D" id="2.60.120.620">
    <property type="entry name" value="q2cbj1_9rhob like domain"/>
    <property type="match status" value="1"/>
</dbReference>
<dbReference type="PANTHER" id="PTHR12907:SF26">
    <property type="entry name" value="HIF PROLYL HYDROXYLASE, ISOFORM C"/>
    <property type="match status" value="1"/>
</dbReference>
<organism evidence="3 4">
    <name type="scientific">Prorocentrum cordatum</name>
    <dbReference type="NCBI Taxonomy" id="2364126"/>
    <lineage>
        <taxon>Eukaryota</taxon>
        <taxon>Sar</taxon>
        <taxon>Alveolata</taxon>
        <taxon>Dinophyceae</taxon>
        <taxon>Prorocentrales</taxon>
        <taxon>Prorocentraceae</taxon>
        <taxon>Prorocentrum</taxon>
    </lineage>
</organism>
<keyword evidence="4" id="KW-1185">Reference proteome</keyword>
<dbReference type="PANTHER" id="PTHR12907">
    <property type="entry name" value="EGL NINE HOMOLOG-RELATED"/>
    <property type="match status" value="1"/>
</dbReference>
<accession>A0ABN9VUU2</accession>
<keyword evidence="1" id="KW-0847">Vitamin C</keyword>
<sequence length="316" mass="35035">MPKIKTTASKEAMRWQDDLPTGDIAQEPGLQGNDFDVRMQDEPDGMVAARKVVDVLKEKGVCVVQANAPQELVVSAYEEAEELYGDGRFRAPLTVYDDHSRLQVQCWSQALQDEERVYWVGQSEGASSQHITNSLRALAKNIADFGGGLSEMLQKDLGLNFDRFGNCMLSCYTGKRKYALHMDNCHGDDGDEGAFPDNGMRLTLIYFINLYWDPNNCDNGGGLDVFLSDPKEPPESAAAAKGCRRLRIAPHADTLVLFLSERMAHQVIATSGDEKWFAMTVWCLNGPAMMQMSRRLHGMRAAGRKRGDGSDSDDAD</sequence>
<protein>
    <recommendedName>
        <fullName evidence="2">Prolyl 4-hydroxylase alpha subunit Fe(2+) 2OG dioxygenase domain-containing protein</fullName>
    </recommendedName>
</protein>
<reference evidence="3" key="1">
    <citation type="submission" date="2023-10" db="EMBL/GenBank/DDBJ databases">
        <authorList>
            <person name="Chen Y."/>
            <person name="Shah S."/>
            <person name="Dougan E. K."/>
            <person name="Thang M."/>
            <person name="Chan C."/>
        </authorList>
    </citation>
    <scope>NUCLEOTIDE SEQUENCE [LARGE SCALE GENOMIC DNA]</scope>
</reference>